<keyword evidence="2" id="KW-1185">Reference proteome</keyword>
<gene>
    <name evidence="1" type="ORF">FBZ96_105658</name>
</gene>
<reference evidence="1 2" key="1">
    <citation type="submission" date="2019-06" db="EMBL/GenBank/DDBJ databases">
        <title>Genomic Encyclopedia of Type Strains, Phase IV (KMG-V): Genome sequencing to study the core and pangenomes of soil and plant-associated prokaryotes.</title>
        <authorList>
            <person name="Whitman W."/>
        </authorList>
    </citation>
    <scope>NUCLEOTIDE SEQUENCE [LARGE SCALE GENOMIC DNA]</scope>
    <source>
        <strain evidence="1 2">BR 510</strain>
    </source>
</reference>
<dbReference type="Proteomes" id="UP000319949">
    <property type="component" value="Unassembled WGS sequence"/>
</dbReference>
<evidence type="ECO:0000313" key="1">
    <source>
        <dbReference type="EMBL" id="TWA98979.1"/>
    </source>
</evidence>
<accession>A0A560DPE5</accession>
<evidence type="ECO:0000313" key="2">
    <source>
        <dbReference type="Proteomes" id="UP000319949"/>
    </source>
</evidence>
<dbReference type="AlphaFoldDB" id="A0A560DPE5"/>
<dbReference type="EMBL" id="VITK01000005">
    <property type="protein sequence ID" value="TWA98979.1"/>
    <property type="molecule type" value="Genomic_DNA"/>
</dbReference>
<name>A0A560DPE5_9BRAD</name>
<organism evidence="1 2">
    <name type="scientific">Bradyrhizobium stylosanthis</name>
    <dbReference type="NCBI Taxonomy" id="1803665"/>
    <lineage>
        <taxon>Bacteria</taxon>
        <taxon>Pseudomonadati</taxon>
        <taxon>Pseudomonadota</taxon>
        <taxon>Alphaproteobacteria</taxon>
        <taxon>Hyphomicrobiales</taxon>
        <taxon>Nitrobacteraceae</taxon>
        <taxon>Bradyrhizobium</taxon>
    </lineage>
</organism>
<sequence length="259" mass="29438">MVIVDAGQADLGRPQTSPWPNHRDCFSKPCRTSCKPAYGPPRPKHNRRGRSRWQRRWDLPCSLCSQQSRRRRGRYLCLRRRQHLHRVRRYAPSCWSASCNRSATCEEYGVSTAPRRLMDRTIAEDGSTVPTAECPPIWPPDQFHTVGRSFTSCSGSATLAITACDNRNCRATESRSPDRIKDCPTLLFAAGALNYRRTAHRRGRPDASARRVRPEDHRTVIDECCERSKPRAELNSQPLKAFFRGAPCRGADISTQTIC</sequence>
<protein>
    <submittedName>
        <fullName evidence="1">Uncharacterized protein</fullName>
    </submittedName>
</protein>
<comment type="caution">
    <text evidence="1">The sequence shown here is derived from an EMBL/GenBank/DDBJ whole genome shotgun (WGS) entry which is preliminary data.</text>
</comment>
<proteinExistence type="predicted"/>